<dbReference type="EMBL" id="JAGIOA010000001">
    <property type="protein sequence ID" value="MBP2379526.1"/>
    <property type="molecule type" value="Genomic_DNA"/>
</dbReference>
<sequence length="213" mass="23375">MCASYGLDPRFTDSELLAAADEGLRGWAEANAGETVRPTGKNLRNLNPIIVQPETAPTLEPAWWGFLIGGEPSKFPSINTRSERLQDRPGGLKSRALVPATGWFEMKKPERVWHEFLVDDGALFGMAAVTQRGRTADGESFTCYSIVMRPAPPHLADIHDRMPLLIPASLSEDWLTAEPAREIIDEALLAAAALDERVQVAPRADDKGADRLF</sequence>
<evidence type="ECO:0000313" key="10">
    <source>
        <dbReference type="Proteomes" id="UP000703720"/>
    </source>
</evidence>
<evidence type="ECO:0000313" key="9">
    <source>
        <dbReference type="EMBL" id="MBP2379526.1"/>
    </source>
</evidence>
<dbReference type="EC" id="3.4.-.-" evidence="8"/>
<organism evidence="9 10">
    <name type="scientific">Microbacterium phyllosphaerae</name>
    <dbReference type="NCBI Taxonomy" id="124798"/>
    <lineage>
        <taxon>Bacteria</taxon>
        <taxon>Bacillati</taxon>
        <taxon>Actinomycetota</taxon>
        <taxon>Actinomycetes</taxon>
        <taxon>Micrococcales</taxon>
        <taxon>Microbacteriaceae</taxon>
        <taxon>Microbacterium</taxon>
    </lineage>
</organism>
<dbReference type="Proteomes" id="UP000703720">
    <property type="component" value="Unassembled WGS sequence"/>
</dbReference>
<reference evidence="9 10" key="1">
    <citation type="submission" date="2021-03" db="EMBL/GenBank/DDBJ databases">
        <title>Sequencing the genomes of 1000 actinobacteria strains.</title>
        <authorList>
            <person name="Klenk H.-P."/>
        </authorList>
    </citation>
    <scope>NUCLEOTIDE SEQUENCE [LARGE SCALE GENOMIC DNA]</scope>
    <source>
        <strain evidence="9 10">DSM 13468</strain>
    </source>
</reference>
<proteinExistence type="inferred from homology"/>
<dbReference type="PANTHER" id="PTHR13604">
    <property type="entry name" value="DC12-RELATED"/>
    <property type="match status" value="1"/>
</dbReference>
<name>A0ABS4WTZ4_9MICO</name>
<keyword evidence="7" id="KW-0456">Lyase</keyword>
<evidence type="ECO:0000256" key="4">
    <source>
        <dbReference type="ARBA" id="ARBA00022801"/>
    </source>
</evidence>
<dbReference type="PANTHER" id="PTHR13604:SF0">
    <property type="entry name" value="ABASIC SITE PROCESSING PROTEIN HMCES"/>
    <property type="match status" value="1"/>
</dbReference>
<dbReference type="InterPro" id="IPR003738">
    <property type="entry name" value="SRAP"/>
</dbReference>
<dbReference type="InterPro" id="IPR036590">
    <property type="entry name" value="SRAP-like"/>
</dbReference>
<evidence type="ECO:0000256" key="3">
    <source>
        <dbReference type="ARBA" id="ARBA00022763"/>
    </source>
</evidence>
<keyword evidence="10" id="KW-1185">Reference proteome</keyword>
<keyword evidence="2 8" id="KW-0645">Protease</keyword>
<keyword evidence="6" id="KW-0238">DNA-binding</keyword>
<dbReference type="Pfam" id="PF02586">
    <property type="entry name" value="SRAP"/>
    <property type="match status" value="1"/>
</dbReference>
<keyword evidence="5" id="KW-0190">Covalent protein-DNA linkage</keyword>
<evidence type="ECO:0000256" key="7">
    <source>
        <dbReference type="ARBA" id="ARBA00023239"/>
    </source>
</evidence>
<comment type="similarity">
    <text evidence="1 8">Belongs to the SOS response-associated peptidase family.</text>
</comment>
<evidence type="ECO:0000256" key="1">
    <source>
        <dbReference type="ARBA" id="ARBA00008136"/>
    </source>
</evidence>
<protein>
    <recommendedName>
        <fullName evidence="8">Abasic site processing protein</fullName>
        <ecNumber evidence="8">3.4.-.-</ecNumber>
    </recommendedName>
</protein>
<accession>A0ABS4WTZ4</accession>
<evidence type="ECO:0000256" key="6">
    <source>
        <dbReference type="ARBA" id="ARBA00023125"/>
    </source>
</evidence>
<dbReference type="SUPFAM" id="SSF143081">
    <property type="entry name" value="BB1717-like"/>
    <property type="match status" value="1"/>
</dbReference>
<keyword evidence="4 8" id="KW-0378">Hydrolase</keyword>
<gene>
    <name evidence="9" type="ORF">JOF42_003021</name>
</gene>
<evidence type="ECO:0000256" key="5">
    <source>
        <dbReference type="ARBA" id="ARBA00023124"/>
    </source>
</evidence>
<dbReference type="RefSeq" id="WP_210098587.1">
    <property type="nucleotide sequence ID" value="NZ_BAAAIO010000002.1"/>
</dbReference>
<comment type="caution">
    <text evidence="9">The sequence shown here is derived from an EMBL/GenBank/DDBJ whole genome shotgun (WGS) entry which is preliminary data.</text>
</comment>
<evidence type="ECO:0000256" key="8">
    <source>
        <dbReference type="RuleBase" id="RU364100"/>
    </source>
</evidence>
<dbReference type="Gene3D" id="3.90.1680.10">
    <property type="entry name" value="SOS response associated peptidase-like"/>
    <property type="match status" value="1"/>
</dbReference>
<keyword evidence="3" id="KW-0227">DNA damage</keyword>
<evidence type="ECO:0000256" key="2">
    <source>
        <dbReference type="ARBA" id="ARBA00022670"/>
    </source>
</evidence>